<dbReference type="GO" id="GO:0042597">
    <property type="term" value="C:periplasmic space"/>
    <property type="evidence" value="ECO:0007669"/>
    <property type="project" value="InterPro"/>
</dbReference>
<feature type="domain" description="Plastocyanin-like" evidence="6">
    <location>
        <begin position="187"/>
        <end position="362"/>
    </location>
</feature>
<evidence type="ECO:0000256" key="5">
    <source>
        <dbReference type="SAM" id="MobiDB-lite"/>
    </source>
</evidence>
<evidence type="ECO:0000256" key="3">
    <source>
        <dbReference type="ARBA" id="ARBA00023002"/>
    </source>
</evidence>
<protein>
    <submittedName>
        <fullName evidence="9">Copper resistance system multicopper oxidase</fullName>
    </submittedName>
</protein>
<dbReference type="EMBL" id="JAGKTC010000003">
    <property type="protein sequence ID" value="MBP3985358.1"/>
    <property type="molecule type" value="Genomic_DNA"/>
</dbReference>
<accession>A0A940X3P7</accession>
<dbReference type="SUPFAM" id="SSF49503">
    <property type="entry name" value="Cupredoxins"/>
    <property type="match status" value="3"/>
</dbReference>
<dbReference type="Pfam" id="PF07731">
    <property type="entry name" value="Cu-oxidase_2"/>
    <property type="match status" value="1"/>
</dbReference>
<proteinExistence type="predicted"/>
<comment type="caution">
    <text evidence="9">The sequence shown here is derived from an EMBL/GenBank/DDBJ whole genome shotgun (WGS) entry which is preliminary data.</text>
</comment>
<sequence length="621" mass="68019">MFSDSSDSGIPRGLSRRRFVQGLAAGGAALGLGLWPKRSWALKGPGYANVLSGTEFDLAIGETPMDFTGRLRPAITVNGSLPAPILRWREGTTVNLRVSNVLPAGSIHGKQTSIHWHGIILPANMDGVPGLSYDGIDRGETYHYRFAVNQGGTYWYHSHSSFQEQAGLYGPLIIDPIAPEPFAYDRDYVVMLSDWTDLDPTALFSRLKKMAGYDNYYKRTVGDFLRDAKQDGLKATLADRRMWGQMRMTPTDLSDVNANTYTYLMNGTTALGNWTGLFRSGEKVRLRFINGSSMTYFDVRIPGLKLTVVASDGQYVHPVTVDEFRIAPAETYDVIVEPSGQDAFAIFAQDAGRTGYVSGTLAVREGLRAPVPSVDKRPLLTMQDMGMAHGGMDMSGGKGAEMSCGASMGMAGMDHGSEQEPASADPHAGHDMAASTPGADQADGGVTHPASETRNPLVDGQAMSVSSRLDDPGNGLRDNGRNVLSYSMLKSLFDDPDGRDPGREIQLHLTGHMEKFAWSFNGQKFSEAAPLRLNYGERLRIVLVNDTMMTHPIHLHGMWSDVEDDNGEFMVRKHTVDMPPGSRRSYRVRADALGHWAYHCHLLYHMEAGMMRTVQVGEGIA</sequence>
<dbReference type="InterPro" id="IPR006376">
    <property type="entry name" value="Cu-R_CopA"/>
</dbReference>
<reference evidence="9" key="1">
    <citation type="journal article" date="2016" name="Int. J. Syst. Evol. Microbiol.">
        <title>Pseudoxanthomonas helianthi sp. nov., isolated from roots of Jerusalem artichoke (Helianthus tuberosus).</title>
        <authorList>
            <person name="Kittiwongwattana C."/>
            <person name="Thawai C."/>
        </authorList>
    </citation>
    <scope>NUCLEOTIDE SEQUENCE</scope>
    <source>
        <strain evidence="9">110414</strain>
    </source>
</reference>
<evidence type="ECO:0000256" key="4">
    <source>
        <dbReference type="ARBA" id="ARBA00023008"/>
    </source>
</evidence>
<dbReference type="InterPro" id="IPR019546">
    <property type="entry name" value="TAT_signal_bac_arc"/>
</dbReference>
<evidence type="ECO:0000259" key="7">
    <source>
        <dbReference type="Pfam" id="PF07731"/>
    </source>
</evidence>
<dbReference type="PROSITE" id="PS00080">
    <property type="entry name" value="MULTICOPPER_OXIDASE2"/>
    <property type="match status" value="1"/>
</dbReference>
<dbReference type="InterPro" id="IPR011706">
    <property type="entry name" value="Cu-oxidase_C"/>
</dbReference>
<dbReference type="RefSeq" id="WP_210537226.1">
    <property type="nucleotide sequence ID" value="NZ_JAGKTC010000003.1"/>
</dbReference>
<evidence type="ECO:0000313" key="9">
    <source>
        <dbReference type="EMBL" id="MBP3985358.1"/>
    </source>
</evidence>
<dbReference type="InterPro" id="IPR045087">
    <property type="entry name" value="Cu-oxidase_fam"/>
</dbReference>
<dbReference type="Proteomes" id="UP000673447">
    <property type="component" value="Unassembled WGS sequence"/>
</dbReference>
<dbReference type="InterPro" id="IPR006311">
    <property type="entry name" value="TAT_signal"/>
</dbReference>
<keyword evidence="3" id="KW-0560">Oxidoreductase</keyword>
<dbReference type="PROSITE" id="PS00079">
    <property type="entry name" value="MULTICOPPER_OXIDASE1"/>
    <property type="match status" value="2"/>
</dbReference>
<evidence type="ECO:0000313" key="10">
    <source>
        <dbReference type="Proteomes" id="UP000673447"/>
    </source>
</evidence>
<dbReference type="NCBIfam" id="TIGR01480">
    <property type="entry name" value="copper_res_A"/>
    <property type="match status" value="1"/>
</dbReference>
<dbReference type="InterPro" id="IPR034279">
    <property type="entry name" value="CuRO_3_CopA"/>
</dbReference>
<evidence type="ECO:0000259" key="6">
    <source>
        <dbReference type="Pfam" id="PF00394"/>
    </source>
</evidence>
<organism evidence="9 10">
    <name type="scientific">Pseudoxanthomonas helianthi</name>
    <dbReference type="NCBI Taxonomy" id="1453541"/>
    <lineage>
        <taxon>Bacteria</taxon>
        <taxon>Pseudomonadati</taxon>
        <taxon>Pseudomonadota</taxon>
        <taxon>Gammaproteobacteria</taxon>
        <taxon>Lysobacterales</taxon>
        <taxon>Lysobacteraceae</taxon>
        <taxon>Pseudoxanthomonas</taxon>
    </lineage>
</organism>
<dbReference type="PROSITE" id="PS51318">
    <property type="entry name" value="TAT"/>
    <property type="match status" value="1"/>
</dbReference>
<evidence type="ECO:0000256" key="1">
    <source>
        <dbReference type="ARBA" id="ARBA00022723"/>
    </source>
</evidence>
<reference evidence="9" key="2">
    <citation type="submission" date="2021-03" db="EMBL/GenBank/DDBJ databases">
        <authorList>
            <person name="Cao W."/>
        </authorList>
    </citation>
    <scope>NUCLEOTIDE SEQUENCE</scope>
    <source>
        <strain evidence="9">110414</strain>
    </source>
</reference>
<keyword evidence="10" id="KW-1185">Reference proteome</keyword>
<feature type="domain" description="Plastocyanin-like" evidence="7">
    <location>
        <begin position="500"/>
        <end position="617"/>
    </location>
</feature>
<dbReference type="NCBIfam" id="TIGR01409">
    <property type="entry name" value="TAT_signal_seq"/>
    <property type="match status" value="1"/>
</dbReference>
<dbReference type="InterPro" id="IPR033138">
    <property type="entry name" value="Cu_oxidase_CS"/>
</dbReference>
<keyword evidence="2" id="KW-0732">Signal</keyword>
<dbReference type="InterPro" id="IPR011707">
    <property type="entry name" value="Cu-oxidase-like_N"/>
</dbReference>
<keyword evidence="1" id="KW-0479">Metal-binding</keyword>
<name>A0A940X3P7_9GAMM</name>
<dbReference type="InterPro" id="IPR001117">
    <property type="entry name" value="Cu-oxidase_2nd"/>
</dbReference>
<dbReference type="GO" id="GO:0005507">
    <property type="term" value="F:copper ion binding"/>
    <property type="evidence" value="ECO:0007669"/>
    <property type="project" value="InterPro"/>
</dbReference>
<dbReference type="InterPro" id="IPR008972">
    <property type="entry name" value="Cupredoxin"/>
</dbReference>
<feature type="region of interest" description="Disordered" evidence="5">
    <location>
        <begin position="410"/>
        <end position="480"/>
    </location>
</feature>
<gene>
    <name evidence="9" type="ORF">J5837_13170</name>
</gene>
<dbReference type="AlphaFoldDB" id="A0A940X3P7"/>
<dbReference type="CDD" id="cd13874">
    <property type="entry name" value="CuRO_2_CopA"/>
    <property type="match status" value="1"/>
</dbReference>
<dbReference type="Pfam" id="PF07732">
    <property type="entry name" value="Cu-oxidase_3"/>
    <property type="match status" value="1"/>
</dbReference>
<dbReference type="Gene3D" id="2.60.40.420">
    <property type="entry name" value="Cupredoxins - blue copper proteins"/>
    <property type="match status" value="3"/>
</dbReference>
<dbReference type="InterPro" id="IPR034282">
    <property type="entry name" value="CuRO_2_CopA"/>
</dbReference>
<evidence type="ECO:0000259" key="8">
    <source>
        <dbReference type="Pfam" id="PF07732"/>
    </source>
</evidence>
<dbReference type="GO" id="GO:0016491">
    <property type="term" value="F:oxidoreductase activity"/>
    <property type="evidence" value="ECO:0007669"/>
    <property type="project" value="UniProtKB-KW"/>
</dbReference>
<dbReference type="PANTHER" id="PTHR11709:SF394">
    <property type="entry name" value="FI03373P-RELATED"/>
    <property type="match status" value="1"/>
</dbReference>
<dbReference type="PANTHER" id="PTHR11709">
    <property type="entry name" value="MULTI-COPPER OXIDASE"/>
    <property type="match status" value="1"/>
</dbReference>
<evidence type="ECO:0000256" key="2">
    <source>
        <dbReference type="ARBA" id="ARBA00022729"/>
    </source>
</evidence>
<dbReference type="InterPro" id="IPR002355">
    <property type="entry name" value="Cu_oxidase_Cu_BS"/>
</dbReference>
<keyword evidence="4" id="KW-0186">Copper</keyword>
<dbReference type="CDD" id="cd13896">
    <property type="entry name" value="CuRO_3_CopA"/>
    <property type="match status" value="1"/>
</dbReference>
<feature type="domain" description="Plastocyanin-like" evidence="8">
    <location>
        <begin position="63"/>
        <end position="176"/>
    </location>
</feature>
<dbReference type="Pfam" id="PF00394">
    <property type="entry name" value="Cu-oxidase"/>
    <property type="match status" value="1"/>
</dbReference>